<name>A0A437QCZ1_9GAMM</name>
<dbReference type="NCBIfam" id="TIGR04178">
    <property type="entry name" value="exo_archaeo"/>
    <property type="match status" value="1"/>
</dbReference>
<keyword evidence="3" id="KW-0645">Protease</keyword>
<evidence type="ECO:0000313" key="10">
    <source>
        <dbReference type="Proteomes" id="UP000282818"/>
    </source>
</evidence>
<evidence type="ECO:0000256" key="6">
    <source>
        <dbReference type="ARBA" id="ARBA00022989"/>
    </source>
</evidence>
<keyword evidence="4 8" id="KW-0812">Transmembrane</keyword>
<organism evidence="9 10">
    <name type="scientific">Neptunomonas marina</name>
    <dbReference type="NCBI Taxonomy" id="1815562"/>
    <lineage>
        <taxon>Bacteria</taxon>
        <taxon>Pseudomonadati</taxon>
        <taxon>Pseudomonadota</taxon>
        <taxon>Gammaproteobacteria</taxon>
        <taxon>Oceanospirillales</taxon>
        <taxon>Oceanospirillaceae</taxon>
        <taxon>Neptunomonas</taxon>
    </lineage>
</organism>
<feature type="transmembrane region" description="Helical" evidence="8">
    <location>
        <begin position="100"/>
        <end position="122"/>
    </location>
</feature>
<dbReference type="GO" id="GO:0006508">
    <property type="term" value="P:proteolysis"/>
    <property type="evidence" value="ECO:0007669"/>
    <property type="project" value="UniProtKB-KW"/>
</dbReference>
<sequence>MLRFAGIFLTVLFVLFGIEMLNPVQKAVVQPFTFFLAEVSSAIIAPFDDTAISFGKIIQNKVNGFAVSIESGCNGVEAIIMLAAAVIAFPATVKQKVAAIILGSLAIQVLNIARIISLYYLGQWSFAAFEWAHLYIWPVLIMVDVLIVFLVWLNYLNRQSPQTNEAAA</sequence>
<dbReference type="AlphaFoldDB" id="A0A437QCZ1"/>
<keyword evidence="2" id="KW-1003">Cell membrane</keyword>
<proteinExistence type="predicted"/>
<dbReference type="NCBIfam" id="TIGR04177">
    <property type="entry name" value="exosort_XrtH"/>
    <property type="match status" value="1"/>
</dbReference>
<evidence type="ECO:0000256" key="3">
    <source>
        <dbReference type="ARBA" id="ARBA00022670"/>
    </source>
</evidence>
<evidence type="ECO:0000256" key="2">
    <source>
        <dbReference type="ARBA" id="ARBA00022475"/>
    </source>
</evidence>
<feature type="transmembrane region" description="Helical" evidence="8">
    <location>
        <begin position="75"/>
        <end position="93"/>
    </location>
</feature>
<dbReference type="EMBL" id="SACQ01000001">
    <property type="protein sequence ID" value="RVU32371.1"/>
    <property type="molecule type" value="Genomic_DNA"/>
</dbReference>
<dbReference type="RefSeq" id="WP_127692540.1">
    <property type="nucleotide sequence ID" value="NZ_SACQ01000001.1"/>
</dbReference>
<comment type="caution">
    <text evidence="9">The sequence shown here is derived from an EMBL/GenBank/DDBJ whole genome shotgun (WGS) entry which is preliminary data.</text>
</comment>
<comment type="subcellular location">
    <subcellularLocation>
        <location evidence="1">Cell membrane</location>
        <topology evidence="1">Multi-pass membrane protein</topology>
    </subcellularLocation>
</comment>
<keyword evidence="7 8" id="KW-0472">Membrane</keyword>
<dbReference type="GO" id="GO:0005886">
    <property type="term" value="C:plasma membrane"/>
    <property type="evidence" value="ECO:0007669"/>
    <property type="project" value="UniProtKB-SubCell"/>
</dbReference>
<dbReference type="InterPro" id="IPR026441">
    <property type="entry name" value="Exosort_XrtH"/>
</dbReference>
<keyword evidence="6 8" id="KW-1133">Transmembrane helix</keyword>
<evidence type="ECO:0000256" key="8">
    <source>
        <dbReference type="SAM" id="Phobius"/>
    </source>
</evidence>
<dbReference type="GO" id="GO:0008233">
    <property type="term" value="F:peptidase activity"/>
    <property type="evidence" value="ECO:0007669"/>
    <property type="project" value="UniProtKB-KW"/>
</dbReference>
<evidence type="ECO:0000256" key="5">
    <source>
        <dbReference type="ARBA" id="ARBA00022801"/>
    </source>
</evidence>
<keyword evidence="5 9" id="KW-0378">Hydrolase</keyword>
<keyword evidence="10" id="KW-1185">Reference proteome</keyword>
<dbReference type="Pfam" id="PF09721">
    <property type="entry name" value="Exosortase_EpsH"/>
    <property type="match status" value="1"/>
</dbReference>
<evidence type="ECO:0000256" key="1">
    <source>
        <dbReference type="ARBA" id="ARBA00004651"/>
    </source>
</evidence>
<accession>A0A437QCZ1</accession>
<dbReference type="InterPro" id="IPR019127">
    <property type="entry name" value="Exosortase"/>
</dbReference>
<evidence type="ECO:0000256" key="4">
    <source>
        <dbReference type="ARBA" id="ARBA00022692"/>
    </source>
</evidence>
<feature type="transmembrane region" description="Helical" evidence="8">
    <location>
        <begin position="134"/>
        <end position="153"/>
    </location>
</feature>
<dbReference type="Proteomes" id="UP000282818">
    <property type="component" value="Unassembled WGS sequence"/>
</dbReference>
<evidence type="ECO:0000313" key="9">
    <source>
        <dbReference type="EMBL" id="RVU32371.1"/>
    </source>
</evidence>
<dbReference type="EC" id="3.4.22.-" evidence="9"/>
<protein>
    <submittedName>
        <fullName evidence="9">Exosortase H</fullName>
        <ecNumber evidence="9">3.4.22.-</ecNumber>
    </submittedName>
</protein>
<evidence type="ECO:0000256" key="7">
    <source>
        <dbReference type="ARBA" id="ARBA00023136"/>
    </source>
</evidence>
<dbReference type="InterPro" id="IPR026392">
    <property type="entry name" value="Exo/Archaeosortase_dom"/>
</dbReference>
<gene>
    <name evidence="9" type="primary">xrtH</name>
    <name evidence="9" type="ORF">EOE65_01590</name>
</gene>
<reference evidence="9 10" key="1">
    <citation type="submission" date="2019-01" db="EMBL/GenBank/DDBJ databases">
        <authorList>
            <person name="Chen W.-M."/>
        </authorList>
    </citation>
    <scope>NUCLEOTIDE SEQUENCE [LARGE SCALE GENOMIC DNA]</scope>
    <source>
        <strain evidence="9 10">HPM-16</strain>
    </source>
</reference>